<dbReference type="eggNOG" id="ENOG502QV80">
    <property type="taxonomic scope" value="Eukaryota"/>
</dbReference>
<reference evidence="8 9" key="1">
    <citation type="journal article" date="2013" name="Proc. Natl. Acad. Sci. U.S.A.">
        <title>Fine-scale variation in meiotic recombination in Mimulus inferred from population shotgun sequencing.</title>
        <authorList>
            <person name="Hellsten U."/>
            <person name="Wright K.M."/>
            <person name="Jenkins J."/>
            <person name="Shu S."/>
            <person name="Yuan Y."/>
            <person name="Wessler S.R."/>
            <person name="Schmutz J."/>
            <person name="Willis J.H."/>
            <person name="Rokhsar D.S."/>
        </authorList>
    </citation>
    <scope>NUCLEOTIDE SEQUENCE [LARGE SCALE GENOMIC DNA]</scope>
    <source>
        <strain evidence="9">cv. DUN x IM62</strain>
    </source>
</reference>
<dbReference type="GO" id="GO:0005576">
    <property type="term" value="C:extracellular region"/>
    <property type="evidence" value="ECO:0007669"/>
    <property type="project" value="UniProtKB-SubCell"/>
</dbReference>
<dbReference type="KEGG" id="egt:105973147"/>
<organism evidence="8 9">
    <name type="scientific">Erythranthe guttata</name>
    <name type="common">Yellow monkey flower</name>
    <name type="synonym">Mimulus guttatus</name>
    <dbReference type="NCBI Taxonomy" id="4155"/>
    <lineage>
        <taxon>Eukaryota</taxon>
        <taxon>Viridiplantae</taxon>
        <taxon>Streptophyta</taxon>
        <taxon>Embryophyta</taxon>
        <taxon>Tracheophyta</taxon>
        <taxon>Spermatophyta</taxon>
        <taxon>Magnoliopsida</taxon>
        <taxon>eudicotyledons</taxon>
        <taxon>Gunneridae</taxon>
        <taxon>Pentapetalae</taxon>
        <taxon>asterids</taxon>
        <taxon>lamiids</taxon>
        <taxon>Lamiales</taxon>
        <taxon>Phrymaceae</taxon>
        <taxon>Erythranthe</taxon>
    </lineage>
</organism>
<name>A0A022RZQ1_ERYGU</name>
<evidence type="ECO:0000256" key="4">
    <source>
        <dbReference type="ARBA" id="ARBA00022729"/>
    </source>
</evidence>
<dbReference type="InterPro" id="IPR001611">
    <property type="entry name" value="Leu-rich_rpt"/>
</dbReference>
<dbReference type="OrthoDB" id="676979at2759"/>
<evidence type="ECO:0000256" key="5">
    <source>
        <dbReference type="ARBA" id="ARBA00022737"/>
    </source>
</evidence>
<protein>
    <recommendedName>
        <fullName evidence="10">Leucine-rich repeat-containing N-terminal plant-type domain-containing protein</fullName>
    </recommendedName>
</protein>
<keyword evidence="3" id="KW-0433">Leucine-rich repeat</keyword>
<feature type="signal peptide" evidence="7">
    <location>
        <begin position="1"/>
        <end position="23"/>
    </location>
</feature>
<feature type="chain" id="PRO_5001505425" description="Leucine-rich repeat-containing N-terminal plant-type domain-containing protein" evidence="7">
    <location>
        <begin position="24"/>
        <end position="498"/>
    </location>
</feature>
<dbReference type="FunFam" id="3.80.10.10:FF:000383">
    <property type="entry name" value="Leucine-rich repeat receptor protein kinase EMS1"/>
    <property type="match status" value="1"/>
</dbReference>
<evidence type="ECO:0000256" key="6">
    <source>
        <dbReference type="SAM" id="MobiDB-lite"/>
    </source>
</evidence>
<proteinExistence type="predicted"/>
<evidence type="ECO:0000256" key="1">
    <source>
        <dbReference type="ARBA" id="ARBA00004613"/>
    </source>
</evidence>
<feature type="region of interest" description="Disordered" evidence="6">
    <location>
        <begin position="41"/>
        <end position="121"/>
    </location>
</feature>
<dbReference type="InterPro" id="IPR051582">
    <property type="entry name" value="LRR_extensin-like_regulator"/>
</dbReference>
<dbReference type="SUPFAM" id="SSF52058">
    <property type="entry name" value="L domain-like"/>
    <property type="match status" value="1"/>
</dbReference>
<keyword evidence="4 7" id="KW-0732">Signal</keyword>
<dbReference type="EMBL" id="KI630214">
    <property type="protein sequence ID" value="EYU44430.1"/>
    <property type="molecule type" value="Genomic_DNA"/>
</dbReference>
<dbReference type="InterPro" id="IPR032675">
    <property type="entry name" value="LRR_dom_sf"/>
</dbReference>
<dbReference type="Pfam" id="PF13855">
    <property type="entry name" value="LRR_8"/>
    <property type="match status" value="1"/>
</dbReference>
<evidence type="ECO:0000313" key="8">
    <source>
        <dbReference type="EMBL" id="EYU44430.1"/>
    </source>
</evidence>
<keyword evidence="2" id="KW-0964">Secreted</keyword>
<keyword evidence="9" id="KW-1185">Reference proteome</keyword>
<dbReference type="PhylomeDB" id="A0A022RZQ1"/>
<sequence length="498" mass="54008">MANFIVSILLLLISYSIVYQSNGVEGNIEIIIGGEAPSPYSPPDYGDCPDCSPPPELPVCPEPVPPPPPPPPKCPPPPPPPSPPPPPPPKRHPPPPPSPPPPSPPPPPPKKYPPPPPPTFPPLTPELLVAVKVIEKFRQTITKDPLGVTKTWKGRICADKSAYRGFTCDTTISDGKVRVALVNFNGFNFSGNPLALTNFIDGLTDLIVFHVNTNNFAGQVPAGISKLPTLYELDLSNNKLAGEFPKPVLAATNLTFLDLRFNQLTGKLPPAVFTLDLDVLFLNNNQFTGNIPETLGKTPVLYLTLANNKFTGTIPHSIGDAANTLIESLLLNNQLSGCLPYEIGKLKKSTLFDASANRLTGPIPHSFGCMEKLRYLNVSYNHLSGEVPESLCRLRDLDELTLNHNYFTQVGPACRKLIKSGKLDIRVNCVLDLPSQRSAAECEAFFLKQQYCPNRESMNIVPCKIDYSDEPVSEPGLGRKLGAAPRTYAALQRPGVPG</sequence>
<dbReference type="PANTHER" id="PTHR32093:SF122">
    <property type="entry name" value="LEUCINE-RICH REPEAT-CONTAINING N-TERMINAL PLANT-TYPE DOMAIN-CONTAINING PROTEIN"/>
    <property type="match status" value="1"/>
</dbReference>
<dbReference type="STRING" id="4155.A0A022RZQ1"/>
<keyword evidence="5" id="KW-0677">Repeat</keyword>
<feature type="compositionally biased region" description="Pro residues" evidence="6">
    <location>
        <begin position="51"/>
        <end position="121"/>
    </location>
</feature>
<accession>A0A022RZQ1</accession>
<evidence type="ECO:0000256" key="7">
    <source>
        <dbReference type="SAM" id="SignalP"/>
    </source>
</evidence>
<dbReference type="PANTHER" id="PTHR32093">
    <property type="entry name" value="LEUCINE-RICH REPEAT EXTENSIN-LIKE PROTEIN 3-RELATED"/>
    <property type="match status" value="1"/>
</dbReference>
<dbReference type="PRINTS" id="PR01217">
    <property type="entry name" value="PRICHEXTENSN"/>
</dbReference>
<dbReference type="AlphaFoldDB" id="A0A022RZQ1"/>
<dbReference type="OMA" id="QKTAAQC"/>
<evidence type="ECO:0000256" key="3">
    <source>
        <dbReference type="ARBA" id="ARBA00022614"/>
    </source>
</evidence>
<dbReference type="Proteomes" id="UP000030748">
    <property type="component" value="Unassembled WGS sequence"/>
</dbReference>
<dbReference type="Pfam" id="PF00560">
    <property type="entry name" value="LRR_1"/>
    <property type="match status" value="4"/>
</dbReference>
<evidence type="ECO:0000313" key="9">
    <source>
        <dbReference type="Proteomes" id="UP000030748"/>
    </source>
</evidence>
<evidence type="ECO:0008006" key="10">
    <source>
        <dbReference type="Google" id="ProtNLM"/>
    </source>
</evidence>
<comment type="subcellular location">
    <subcellularLocation>
        <location evidence="1">Secreted</location>
    </subcellularLocation>
</comment>
<evidence type="ECO:0000256" key="2">
    <source>
        <dbReference type="ARBA" id="ARBA00022525"/>
    </source>
</evidence>
<gene>
    <name evidence="8" type="ORF">MIMGU_mgv1a005057mg</name>
</gene>
<dbReference type="Gene3D" id="3.80.10.10">
    <property type="entry name" value="Ribonuclease Inhibitor"/>
    <property type="match status" value="2"/>
</dbReference>